<feature type="domain" description="Tudor" evidence="4">
    <location>
        <begin position="681"/>
        <end position="739"/>
    </location>
</feature>
<dbReference type="EMBL" id="JALJOV010000030">
    <property type="protein sequence ID" value="KAK9868422.1"/>
    <property type="molecule type" value="Genomic_DNA"/>
</dbReference>
<feature type="domain" description="Tudor" evidence="4">
    <location>
        <begin position="758"/>
        <end position="816"/>
    </location>
</feature>
<dbReference type="SUPFAM" id="SSF63748">
    <property type="entry name" value="Tudor/PWWP/MBT"/>
    <property type="match status" value="1"/>
</dbReference>
<feature type="compositionally biased region" description="Polar residues" evidence="3">
    <location>
        <begin position="282"/>
        <end position="291"/>
    </location>
</feature>
<feature type="compositionally biased region" description="Gly residues" evidence="3">
    <location>
        <begin position="1147"/>
        <end position="1158"/>
    </location>
</feature>
<dbReference type="CDD" id="cd20404">
    <property type="entry name" value="Tudor_Agenet_AtEML-like"/>
    <property type="match status" value="3"/>
</dbReference>
<proteinExistence type="predicted"/>
<feature type="region of interest" description="Disordered" evidence="3">
    <location>
        <begin position="113"/>
        <end position="569"/>
    </location>
</feature>
<comment type="subcellular location">
    <subcellularLocation>
        <location evidence="1">Nucleus</location>
    </subcellularLocation>
</comment>
<dbReference type="PANTHER" id="PTHR12663">
    <property type="entry name" value="ANDROGEN INDUCED INHIBITOR OF PROLIFERATION AS3 / PDS5-RELATED"/>
    <property type="match status" value="1"/>
</dbReference>
<organism evidence="5 6">
    <name type="scientific">Apatococcus fuscideae</name>
    <dbReference type="NCBI Taxonomy" id="2026836"/>
    <lineage>
        <taxon>Eukaryota</taxon>
        <taxon>Viridiplantae</taxon>
        <taxon>Chlorophyta</taxon>
        <taxon>core chlorophytes</taxon>
        <taxon>Trebouxiophyceae</taxon>
        <taxon>Chlorellales</taxon>
        <taxon>Chlorellaceae</taxon>
        <taxon>Apatococcus</taxon>
    </lineage>
</organism>
<name>A0AAW1TEX1_9CHLO</name>
<feature type="compositionally biased region" description="Polar residues" evidence="3">
    <location>
        <begin position="508"/>
        <end position="533"/>
    </location>
</feature>
<feature type="compositionally biased region" description="Basic residues" evidence="3">
    <location>
        <begin position="835"/>
        <end position="846"/>
    </location>
</feature>
<dbReference type="AlphaFoldDB" id="A0AAW1TEX1"/>
<dbReference type="SMART" id="SM00333">
    <property type="entry name" value="TUDOR"/>
    <property type="match status" value="4"/>
</dbReference>
<feature type="domain" description="Tudor" evidence="4">
    <location>
        <begin position="54"/>
        <end position="112"/>
    </location>
</feature>
<dbReference type="Proteomes" id="UP001485043">
    <property type="component" value="Unassembled WGS sequence"/>
</dbReference>
<evidence type="ECO:0000256" key="3">
    <source>
        <dbReference type="SAM" id="MobiDB-lite"/>
    </source>
</evidence>
<feature type="region of interest" description="Disordered" evidence="3">
    <location>
        <begin position="945"/>
        <end position="970"/>
    </location>
</feature>
<feature type="compositionally biased region" description="Basic and acidic residues" evidence="3">
    <location>
        <begin position="847"/>
        <end position="857"/>
    </location>
</feature>
<feature type="compositionally biased region" description="Polar residues" evidence="3">
    <location>
        <begin position="201"/>
        <end position="212"/>
    </location>
</feature>
<feature type="region of interest" description="Disordered" evidence="3">
    <location>
        <begin position="982"/>
        <end position="1016"/>
    </location>
</feature>
<feature type="domain" description="Tudor" evidence="4">
    <location>
        <begin position="571"/>
        <end position="630"/>
    </location>
</feature>
<feature type="compositionally biased region" description="Polar residues" evidence="3">
    <location>
        <begin position="177"/>
        <end position="189"/>
    </location>
</feature>
<protein>
    <recommendedName>
        <fullName evidence="4">Tudor domain-containing protein</fullName>
    </recommendedName>
</protein>
<evidence type="ECO:0000313" key="5">
    <source>
        <dbReference type="EMBL" id="KAK9868422.1"/>
    </source>
</evidence>
<dbReference type="InterPro" id="IPR002999">
    <property type="entry name" value="Tudor"/>
</dbReference>
<evidence type="ECO:0000259" key="4">
    <source>
        <dbReference type="SMART" id="SM00333"/>
    </source>
</evidence>
<accession>A0AAW1TEX1</accession>
<feature type="compositionally biased region" description="Low complexity" evidence="3">
    <location>
        <begin position="1159"/>
        <end position="1177"/>
    </location>
</feature>
<reference evidence="5 6" key="1">
    <citation type="journal article" date="2024" name="Nat. Commun.">
        <title>Phylogenomics reveals the evolutionary origins of lichenization in chlorophyte algae.</title>
        <authorList>
            <person name="Puginier C."/>
            <person name="Libourel C."/>
            <person name="Otte J."/>
            <person name="Skaloud P."/>
            <person name="Haon M."/>
            <person name="Grisel S."/>
            <person name="Petersen M."/>
            <person name="Berrin J.G."/>
            <person name="Delaux P.M."/>
            <person name="Dal Grande F."/>
            <person name="Keller J."/>
        </authorList>
    </citation>
    <scope>NUCLEOTIDE SEQUENCE [LARGE SCALE GENOMIC DNA]</scope>
    <source>
        <strain evidence="5 6">SAG 2523</strain>
    </source>
</reference>
<dbReference type="PANTHER" id="PTHR12663:SF0">
    <property type="entry name" value="PRECOCIOUS DISSOCIATION OF SISTERS 5, ISOFORM A"/>
    <property type="match status" value="1"/>
</dbReference>
<evidence type="ECO:0000313" key="6">
    <source>
        <dbReference type="Proteomes" id="UP001485043"/>
    </source>
</evidence>
<dbReference type="GO" id="GO:0006281">
    <property type="term" value="P:DNA repair"/>
    <property type="evidence" value="ECO:0007669"/>
    <property type="project" value="TreeGrafter"/>
</dbReference>
<dbReference type="GO" id="GO:0005634">
    <property type="term" value="C:nucleus"/>
    <property type="evidence" value="ECO:0007669"/>
    <property type="project" value="UniProtKB-SubCell"/>
</dbReference>
<keyword evidence="2" id="KW-0539">Nucleus</keyword>
<feature type="region of interest" description="Disordered" evidence="3">
    <location>
        <begin position="1147"/>
        <end position="1191"/>
    </location>
</feature>
<feature type="region of interest" description="Disordered" evidence="3">
    <location>
        <begin position="737"/>
        <end position="756"/>
    </location>
</feature>
<evidence type="ECO:0000256" key="1">
    <source>
        <dbReference type="ARBA" id="ARBA00004123"/>
    </source>
</evidence>
<comment type="caution">
    <text evidence="5">The sequence shown here is derived from an EMBL/GenBank/DDBJ whole genome shotgun (WGS) entry which is preliminary data.</text>
</comment>
<feature type="compositionally biased region" description="Low complexity" evidence="3">
    <location>
        <begin position="295"/>
        <end position="312"/>
    </location>
</feature>
<feature type="region of interest" description="Disordered" evidence="3">
    <location>
        <begin position="821"/>
        <end position="868"/>
    </location>
</feature>
<evidence type="ECO:0000256" key="2">
    <source>
        <dbReference type="ARBA" id="ARBA00023242"/>
    </source>
</evidence>
<dbReference type="Gene3D" id="2.30.30.140">
    <property type="match status" value="3"/>
</dbReference>
<dbReference type="GO" id="GO:0007064">
    <property type="term" value="P:mitotic sister chromatid cohesion"/>
    <property type="evidence" value="ECO:0007669"/>
    <property type="project" value="InterPro"/>
</dbReference>
<feature type="compositionally biased region" description="Polar residues" evidence="3">
    <location>
        <begin position="117"/>
        <end position="142"/>
    </location>
</feature>
<sequence>MYDPTLLQHRIHLLGRPAGEDQQWVHLGRSQFRWLSDIPPGSPANPTFAGKPQQHDAIGWRVRVFWPAMGRWYQGKVKDFDLSTGKHLLMYKDGDVQNALLRNEAVEWLDKPALSARSGSPQKARSKVSTGATSPREGTSPTFRPRPSVKGTSSPQRKRSRLQAGSQGPQLPKAAKSGQSARRASTGQVPAQHADVHRPSASVQSEQQTSSRPVADAQAPLRVVNSVAEHQAKRARSSQADAGTAKTHGRPPSSGAPASRLSGTPRQATSSTAPHVDPPAANQVTIPQGPSSALAAPGQQPPGAAAGEAQGPMRKGHPSILASIVVGMDSPNSAQEGSKVGAGQPQHARPVQHSMADGWSHPVGLYPSTAAPPSGSNAGQGSLMQDRLDSHAQAGPRCASSGAMPKRAKPSASAAGAQKGHGSPQAAQGMVTAKMTSGKARGQKVAVRGGKPAKAAGSKLGPSGSSQAGFNIPIHGPLDRLPGDPYLPGLDGMPAPVAADTGSLGDTALSNSTLQSLPPCDSSTPSSSNPQDPKSSRPSKKGNVAQPKPAAKRKISANVSKSLPGLEAENGEEDLNGVRLSIYWLQDEQFYKATIVLFDSYHKRCKVQYDDGEEEWLALPKQRFRWLLPRAKSAGCNATIQASMAALGAERIQPPNAASPASDHLQQAKHQATPTAAIPQGEAAVGGRLLIKFAPTGDMFGGEVLAWNERKKRHHILYDDGEEEWVNLSSEKSLVWQGPQRGSSISPGIPEGQSVPKGRAAVGWRIAVHWREDAKFYAGEVISFDTATGRHEVLYDDGEKEHISLTSEKVKWVLPGNGVPSVELKRTAQTERSPGVKRGRGRPRHHHPDDPQGDRPSKRPRLKLNPSPRTCYLLNATSAAQEAAAMSPRIPSWTGLEAADRSAPLDELAGVEPVLQRDVAAGSLSAKVGQPVAVERVRLICRSLQTPPDEADDAIPKEDPTGSATIKPPSVQVATISSLPAVPASDTEQDPSSCKPCADQPSEKGDQTAGSVGDPGCEVAEGRVEALHRKPCQVGGALLQRQRFMERMQRRLAGISLPAPLASPGQASTGTSEAATAPRQLLINASGPVPISESATSMSHGLMCLGSNASKLVASRHPSVGIPDTPSLGGEDRRLFSAALQALDSGLGGSMGSTGGRASGLALSQGGSASSLSLPGLSEDDITLEGHLDKS</sequence>
<feature type="compositionally biased region" description="Polar residues" evidence="3">
    <location>
        <begin position="374"/>
        <end position="383"/>
    </location>
</feature>
<dbReference type="InterPro" id="IPR039776">
    <property type="entry name" value="Pds5"/>
</dbReference>
<gene>
    <name evidence="5" type="ORF">WJX84_010813</name>
</gene>
<dbReference type="GO" id="GO:0000785">
    <property type="term" value="C:chromatin"/>
    <property type="evidence" value="ECO:0007669"/>
    <property type="project" value="TreeGrafter"/>
</dbReference>
<feature type="compositionally biased region" description="Polar residues" evidence="3">
    <location>
        <begin position="261"/>
        <end position="273"/>
    </location>
</feature>
<keyword evidence="6" id="KW-1185">Reference proteome</keyword>